<reference evidence="2 3" key="1">
    <citation type="journal article" date="2019" name="Int. J. Syst. Evol. Microbiol.">
        <title>The Global Catalogue of Microorganisms (GCM) 10K type strain sequencing project: providing services to taxonomists for standard genome sequencing and annotation.</title>
        <authorList>
            <consortium name="The Broad Institute Genomics Platform"/>
            <consortium name="The Broad Institute Genome Sequencing Center for Infectious Disease"/>
            <person name="Wu L."/>
            <person name="Ma J."/>
        </authorList>
    </citation>
    <scope>NUCLEOTIDE SEQUENCE [LARGE SCALE GENOMIC DNA]</scope>
    <source>
        <strain evidence="2 3">CGMCC 1.12543</strain>
    </source>
</reference>
<dbReference type="Pfam" id="PF18545">
    <property type="entry name" value="HalOD1"/>
    <property type="match status" value="1"/>
</dbReference>
<organism evidence="2 3">
    <name type="scientific">Halomarina salina</name>
    <dbReference type="NCBI Taxonomy" id="1872699"/>
    <lineage>
        <taxon>Archaea</taxon>
        <taxon>Methanobacteriati</taxon>
        <taxon>Methanobacteriota</taxon>
        <taxon>Stenosarchaea group</taxon>
        <taxon>Halobacteria</taxon>
        <taxon>Halobacteriales</taxon>
        <taxon>Natronomonadaceae</taxon>
        <taxon>Halomarina</taxon>
    </lineage>
</organism>
<accession>A0ABD5RRG1</accession>
<sequence length="85" mass="9558">MSTQQRFEEEYSVDNGTPVEALGRALEQLFDDRPPVYDVVDPDALNDLFAPRPDGTPRVEGTISFAYRDYEFVVDSDGEVLVEDA</sequence>
<comment type="caution">
    <text evidence="2">The sequence shown here is derived from an EMBL/GenBank/DDBJ whole genome shotgun (WGS) entry which is preliminary data.</text>
</comment>
<dbReference type="RefSeq" id="WP_247417277.1">
    <property type="nucleotide sequence ID" value="NZ_JALLGW010000001.1"/>
</dbReference>
<protein>
    <submittedName>
        <fullName evidence="2">HalOD1 output domain-containing protein</fullName>
    </submittedName>
</protein>
<dbReference type="AlphaFoldDB" id="A0ABD5RRG1"/>
<evidence type="ECO:0000313" key="2">
    <source>
        <dbReference type="EMBL" id="MFC5973117.1"/>
    </source>
</evidence>
<feature type="domain" description="Halobacterial output" evidence="1">
    <location>
        <begin position="19"/>
        <end position="83"/>
    </location>
</feature>
<gene>
    <name evidence="2" type="ORF">ACFPYI_17425</name>
</gene>
<name>A0ABD5RRG1_9EURY</name>
<dbReference type="InterPro" id="IPR040624">
    <property type="entry name" value="HalOD1"/>
</dbReference>
<evidence type="ECO:0000313" key="3">
    <source>
        <dbReference type="Proteomes" id="UP001596099"/>
    </source>
</evidence>
<dbReference type="EMBL" id="JBHSQH010000001">
    <property type="protein sequence ID" value="MFC5973117.1"/>
    <property type="molecule type" value="Genomic_DNA"/>
</dbReference>
<proteinExistence type="predicted"/>
<evidence type="ECO:0000259" key="1">
    <source>
        <dbReference type="Pfam" id="PF18545"/>
    </source>
</evidence>
<dbReference type="Proteomes" id="UP001596099">
    <property type="component" value="Unassembled WGS sequence"/>
</dbReference>
<keyword evidence="3" id="KW-1185">Reference proteome</keyword>